<accession>A0A1F4WHR7</accession>
<dbReference type="EMBL" id="MEWA01000043">
    <property type="protein sequence ID" value="OGC68473.1"/>
    <property type="molecule type" value="Genomic_DNA"/>
</dbReference>
<protein>
    <submittedName>
        <fullName evidence="1">Uncharacterized protein</fullName>
    </submittedName>
</protein>
<dbReference type="Proteomes" id="UP000179113">
    <property type="component" value="Unassembled WGS sequence"/>
</dbReference>
<dbReference type="AlphaFoldDB" id="A0A1F4WHR7"/>
<reference evidence="1 2" key="1">
    <citation type="journal article" date="2016" name="Nat. Commun.">
        <title>Thousands of microbial genomes shed light on interconnected biogeochemical processes in an aquifer system.</title>
        <authorList>
            <person name="Anantharaman K."/>
            <person name="Brown C.T."/>
            <person name="Hug L.A."/>
            <person name="Sharon I."/>
            <person name="Castelle C.J."/>
            <person name="Probst A.J."/>
            <person name="Thomas B.C."/>
            <person name="Singh A."/>
            <person name="Wilkins M.J."/>
            <person name="Karaoz U."/>
            <person name="Brodie E.L."/>
            <person name="Williams K.H."/>
            <person name="Hubbard S.S."/>
            <person name="Banfield J.F."/>
        </authorList>
    </citation>
    <scope>NUCLEOTIDE SEQUENCE [LARGE SCALE GENOMIC DNA]</scope>
</reference>
<gene>
    <name evidence="1" type="ORF">A2415_00015</name>
</gene>
<sequence length="153" mass="16904">MIVLLLLSLASYFKEQEKNRLLISANQALSDKNETLALNLAPTCNFGQCPTYKSGDTDGDGDSESLVVVPVSMTKGGGEVWIIDEGKVVFKSDGQANISVKAPGYEVVNNEGGFIITYTKEYDGTGLRPKTWATEEWKYEKGNYMLKRTTFDE</sequence>
<organism evidence="1 2">
    <name type="scientific">candidate division WWE3 bacterium RIFOXYC1_FULL_39_7</name>
    <dbReference type="NCBI Taxonomy" id="1802643"/>
    <lineage>
        <taxon>Bacteria</taxon>
        <taxon>Katanobacteria</taxon>
    </lineage>
</organism>
<evidence type="ECO:0000313" key="1">
    <source>
        <dbReference type="EMBL" id="OGC68473.1"/>
    </source>
</evidence>
<evidence type="ECO:0000313" key="2">
    <source>
        <dbReference type="Proteomes" id="UP000179113"/>
    </source>
</evidence>
<comment type="caution">
    <text evidence="1">The sequence shown here is derived from an EMBL/GenBank/DDBJ whole genome shotgun (WGS) entry which is preliminary data.</text>
</comment>
<proteinExistence type="predicted"/>
<name>A0A1F4WHR7_UNCKA</name>